<reference evidence="2" key="1">
    <citation type="submission" date="2021-06" db="EMBL/GenBank/DDBJ databases">
        <authorList>
            <person name="Kallberg Y."/>
            <person name="Tangrot J."/>
            <person name="Rosling A."/>
        </authorList>
    </citation>
    <scope>NUCLEOTIDE SEQUENCE</scope>
    <source>
        <strain evidence="2">CL551</strain>
    </source>
</reference>
<evidence type="ECO:0000256" key="1">
    <source>
        <dbReference type="SAM" id="MobiDB-lite"/>
    </source>
</evidence>
<feature type="compositionally biased region" description="Acidic residues" evidence="1">
    <location>
        <begin position="177"/>
        <end position="191"/>
    </location>
</feature>
<feature type="compositionally biased region" description="Low complexity" evidence="1">
    <location>
        <begin position="75"/>
        <end position="102"/>
    </location>
</feature>
<feature type="compositionally biased region" description="Acidic residues" evidence="1">
    <location>
        <begin position="113"/>
        <end position="123"/>
    </location>
</feature>
<keyword evidence="3" id="KW-1185">Reference proteome</keyword>
<evidence type="ECO:0000313" key="3">
    <source>
        <dbReference type="Proteomes" id="UP000789342"/>
    </source>
</evidence>
<dbReference type="Proteomes" id="UP000789342">
    <property type="component" value="Unassembled WGS sequence"/>
</dbReference>
<sequence length="202" mass="22448">MSTIGNKPKGILKQPSVNFQQRNKLKWDEDNIQLTEVQKSSTMKITEPKTPYIHYNQETDEIMTDLQTIPGLALGSSNTTSNSQGSSGVSPVGSFSSVSPSSAHFPDSIKDDWESENSEEDEEVKEKRRRFAELRAKHYNMKEALSLGHKLVENNVDDDENSNVSALKAKILGKNPEDDEEEEGEEGDDNDLTSNGDAPMET</sequence>
<dbReference type="EMBL" id="CAJVPV010003625">
    <property type="protein sequence ID" value="CAG8556071.1"/>
    <property type="molecule type" value="Genomic_DNA"/>
</dbReference>
<accession>A0A9N9FTY1</accession>
<dbReference type="OrthoDB" id="551302at2759"/>
<feature type="region of interest" description="Disordered" evidence="1">
    <location>
        <begin position="168"/>
        <end position="202"/>
    </location>
</feature>
<gene>
    <name evidence="2" type="ORF">AMORRO_LOCUS5796</name>
</gene>
<dbReference type="GO" id="GO:0004864">
    <property type="term" value="F:protein phosphatase inhibitor activity"/>
    <property type="evidence" value="ECO:0007669"/>
    <property type="project" value="InterPro"/>
</dbReference>
<protein>
    <submittedName>
        <fullName evidence="2">11041_t:CDS:1</fullName>
    </submittedName>
</protein>
<feature type="region of interest" description="Disordered" evidence="1">
    <location>
        <begin position="66"/>
        <end position="128"/>
    </location>
</feature>
<dbReference type="AlphaFoldDB" id="A0A9N9FTY1"/>
<name>A0A9N9FTY1_9GLOM</name>
<evidence type="ECO:0000313" key="2">
    <source>
        <dbReference type="EMBL" id="CAG8556071.1"/>
    </source>
</evidence>
<comment type="caution">
    <text evidence="2">The sequence shown here is derived from an EMBL/GenBank/DDBJ whole genome shotgun (WGS) entry which is preliminary data.</text>
</comment>
<dbReference type="InterPro" id="IPR007062">
    <property type="entry name" value="PPI-2"/>
</dbReference>
<dbReference type="GO" id="GO:0009966">
    <property type="term" value="P:regulation of signal transduction"/>
    <property type="evidence" value="ECO:0007669"/>
    <property type="project" value="InterPro"/>
</dbReference>
<dbReference type="PANTHER" id="PTHR12398:SF20">
    <property type="entry name" value="PROTEIN PHOSPHATASE 1 REGULATORY INHIBITOR SUBUNIT 2"/>
    <property type="match status" value="1"/>
</dbReference>
<dbReference type="Pfam" id="PF04979">
    <property type="entry name" value="IPP-2"/>
    <property type="match status" value="1"/>
</dbReference>
<organism evidence="2 3">
    <name type="scientific">Acaulospora morrowiae</name>
    <dbReference type="NCBI Taxonomy" id="94023"/>
    <lineage>
        <taxon>Eukaryota</taxon>
        <taxon>Fungi</taxon>
        <taxon>Fungi incertae sedis</taxon>
        <taxon>Mucoromycota</taxon>
        <taxon>Glomeromycotina</taxon>
        <taxon>Glomeromycetes</taxon>
        <taxon>Diversisporales</taxon>
        <taxon>Acaulosporaceae</taxon>
        <taxon>Acaulospora</taxon>
    </lineage>
</organism>
<proteinExistence type="predicted"/>
<dbReference type="PANTHER" id="PTHR12398">
    <property type="entry name" value="PROTEIN PHOSPHATASE INHIBITOR"/>
    <property type="match status" value="1"/>
</dbReference>